<keyword evidence="2" id="KW-1185">Reference proteome</keyword>
<dbReference type="Proteomes" id="UP001054945">
    <property type="component" value="Unassembled WGS sequence"/>
</dbReference>
<dbReference type="AlphaFoldDB" id="A0AAV4UCH8"/>
<gene>
    <name evidence="1" type="ORF">CEXT_62381</name>
</gene>
<sequence>MLPNIQSASYNDRNSTVKGLSSARFLTLLLMHFALPSVFGRPIRKRNNASLRQAVFPPSQYLYRIPCTGIVIAKEIILSRLSYRFSENFFDDIFIF</sequence>
<proteinExistence type="predicted"/>
<dbReference type="EMBL" id="BPLR01012649">
    <property type="protein sequence ID" value="GIY55526.1"/>
    <property type="molecule type" value="Genomic_DNA"/>
</dbReference>
<accession>A0AAV4UCH8</accession>
<name>A0AAV4UCH8_CAEEX</name>
<organism evidence="1 2">
    <name type="scientific">Caerostris extrusa</name>
    <name type="common">Bark spider</name>
    <name type="synonym">Caerostris bankana</name>
    <dbReference type="NCBI Taxonomy" id="172846"/>
    <lineage>
        <taxon>Eukaryota</taxon>
        <taxon>Metazoa</taxon>
        <taxon>Ecdysozoa</taxon>
        <taxon>Arthropoda</taxon>
        <taxon>Chelicerata</taxon>
        <taxon>Arachnida</taxon>
        <taxon>Araneae</taxon>
        <taxon>Araneomorphae</taxon>
        <taxon>Entelegynae</taxon>
        <taxon>Araneoidea</taxon>
        <taxon>Araneidae</taxon>
        <taxon>Caerostris</taxon>
    </lineage>
</organism>
<comment type="caution">
    <text evidence="1">The sequence shown here is derived from an EMBL/GenBank/DDBJ whole genome shotgun (WGS) entry which is preliminary data.</text>
</comment>
<reference evidence="1 2" key="1">
    <citation type="submission" date="2021-06" db="EMBL/GenBank/DDBJ databases">
        <title>Caerostris extrusa draft genome.</title>
        <authorList>
            <person name="Kono N."/>
            <person name="Arakawa K."/>
        </authorList>
    </citation>
    <scope>NUCLEOTIDE SEQUENCE [LARGE SCALE GENOMIC DNA]</scope>
</reference>
<evidence type="ECO:0000313" key="1">
    <source>
        <dbReference type="EMBL" id="GIY55526.1"/>
    </source>
</evidence>
<evidence type="ECO:0000313" key="2">
    <source>
        <dbReference type="Proteomes" id="UP001054945"/>
    </source>
</evidence>
<protein>
    <submittedName>
        <fullName evidence="1">Uncharacterized protein</fullName>
    </submittedName>
</protein>